<gene>
    <name evidence="15" type="ORF">AUJ35_02075</name>
</gene>
<comment type="subcellular location">
    <subcellularLocation>
        <location evidence="2">Cell membrane</location>
        <topology evidence="2">Multi-pass membrane protein</topology>
    </subcellularLocation>
</comment>
<keyword evidence="9" id="KW-0862">Zinc</keyword>
<dbReference type="PANTHER" id="PTHR35864:SF1">
    <property type="entry name" value="ZINC METALLOPROTEASE YWHC-RELATED"/>
    <property type="match status" value="1"/>
</dbReference>
<evidence type="ECO:0000313" key="15">
    <source>
        <dbReference type="EMBL" id="OIO07401.1"/>
    </source>
</evidence>
<comment type="cofactor">
    <cofactor evidence="1">
        <name>Zn(2+)</name>
        <dbReference type="ChEBI" id="CHEBI:29105"/>
    </cofactor>
</comment>
<evidence type="ECO:0000256" key="10">
    <source>
        <dbReference type="ARBA" id="ARBA00022989"/>
    </source>
</evidence>
<dbReference type="CDD" id="cd06158">
    <property type="entry name" value="S2P-M50_like_1"/>
    <property type="match status" value="1"/>
</dbReference>
<evidence type="ECO:0000256" key="11">
    <source>
        <dbReference type="ARBA" id="ARBA00023049"/>
    </source>
</evidence>
<dbReference type="Pfam" id="PF02163">
    <property type="entry name" value="Peptidase_M50"/>
    <property type="match status" value="1"/>
</dbReference>
<dbReference type="InterPro" id="IPR008915">
    <property type="entry name" value="Peptidase_M50"/>
</dbReference>
<keyword evidence="7" id="KW-0479">Metal-binding</keyword>
<evidence type="ECO:0000313" key="16">
    <source>
        <dbReference type="Proteomes" id="UP000182860"/>
    </source>
</evidence>
<feature type="transmembrane region" description="Helical" evidence="13">
    <location>
        <begin position="169"/>
        <end position="193"/>
    </location>
</feature>
<evidence type="ECO:0000256" key="3">
    <source>
        <dbReference type="ARBA" id="ARBA00007931"/>
    </source>
</evidence>
<proteinExistence type="inferred from homology"/>
<evidence type="ECO:0000256" key="8">
    <source>
        <dbReference type="ARBA" id="ARBA00022801"/>
    </source>
</evidence>
<protein>
    <recommendedName>
        <fullName evidence="14">Peptidase M50 domain-containing protein</fullName>
    </recommendedName>
</protein>
<feature type="transmembrane region" description="Helical" evidence="13">
    <location>
        <begin position="119"/>
        <end position="140"/>
    </location>
</feature>
<feature type="domain" description="Peptidase M50" evidence="14">
    <location>
        <begin position="118"/>
        <end position="179"/>
    </location>
</feature>
<keyword evidence="10 13" id="KW-1133">Transmembrane helix</keyword>
<dbReference type="Proteomes" id="UP000182860">
    <property type="component" value="Unassembled WGS sequence"/>
</dbReference>
<dbReference type="EMBL" id="MNUV01000040">
    <property type="protein sequence ID" value="OIO07401.1"/>
    <property type="molecule type" value="Genomic_DNA"/>
</dbReference>
<organism evidence="15 16">
    <name type="scientific">Candidatus Falkowbacteria bacterium CG1_02_41_21</name>
    <dbReference type="NCBI Taxonomy" id="1805147"/>
    <lineage>
        <taxon>Bacteria</taxon>
        <taxon>Candidatus Falkowiibacteriota</taxon>
    </lineage>
</organism>
<keyword evidence="6 13" id="KW-0812">Transmembrane</keyword>
<keyword evidence="5" id="KW-0645">Protease</keyword>
<dbReference type="AlphaFoldDB" id="A0A1J4T7Q9"/>
<evidence type="ECO:0000256" key="6">
    <source>
        <dbReference type="ARBA" id="ARBA00022692"/>
    </source>
</evidence>
<comment type="caution">
    <text evidence="15">The sequence shown here is derived from an EMBL/GenBank/DDBJ whole genome shotgun (WGS) entry which is preliminary data.</text>
</comment>
<dbReference type="GO" id="GO:0008237">
    <property type="term" value="F:metallopeptidase activity"/>
    <property type="evidence" value="ECO:0007669"/>
    <property type="project" value="UniProtKB-KW"/>
</dbReference>
<evidence type="ECO:0000256" key="4">
    <source>
        <dbReference type="ARBA" id="ARBA00022475"/>
    </source>
</evidence>
<evidence type="ECO:0000256" key="2">
    <source>
        <dbReference type="ARBA" id="ARBA00004651"/>
    </source>
</evidence>
<evidence type="ECO:0000256" key="5">
    <source>
        <dbReference type="ARBA" id="ARBA00022670"/>
    </source>
</evidence>
<evidence type="ECO:0000256" key="1">
    <source>
        <dbReference type="ARBA" id="ARBA00001947"/>
    </source>
</evidence>
<dbReference type="InterPro" id="IPR052348">
    <property type="entry name" value="Metallopeptidase_M50B"/>
</dbReference>
<dbReference type="GO" id="GO:0006508">
    <property type="term" value="P:proteolysis"/>
    <property type="evidence" value="ECO:0007669"/>
    <property type="project" value="UniProtKB-KW"/>
</dbReference>
<dbReference type="GO" id="GO:0046872">
    <property type="term" value="F:metal ion binding"/>
    <property type="evidence" value="ECO:0007669"/>
    <property type="project" value="UniProtKB-KW"/>
</dbReference>
<keyword evidence="8" id="KW-0378">Hydrolase</keyword>
<dbReference type="PANTHER" id="PTHR35864">
    <property type="entry name" value="ZINC METALLOPROTEASE MJ0611-RELATED"/>
    <property type="match status" value="1"/>
</dbReference>
<evidence type="ECO:0000256" key="12">
    <source>
        <dbReference type="ARBA" id="ARBA00023136"/>
    </source>
</evidence>
<dbReference type="GO" id="GO:0005886">
    <property type="term" value="C:plasma membrane"/>
    <property type="evidence" value="ECO:0007669"/>
    <property type="project" value="UniProtKB-SubCell"/>
</dbReference>
<dbReference type="InterPro" id="IPR044537">
    <property type="entry name" value="Rip2-like"/>
</dbReference>
<keyword evidence="11" id="KW-0482">Metalloprotease</keyword>
<comment type="similarity">
    <text evidence="3">Belongs to the peptidase M50B family.</text>
</comment>
<reference evidence="15 16" key="1">
    <citation type="journal article" date="2016" name="Environ. Microbiol.">
        <title>Genomic resolution of a cold subsurface aquifer community provides metabolic insights for novel microbes adapted to high CO concentrations.</title>
        <authorList>
            <person name="Probst A.J."/>
            <person name="Castelle C.J."/>
            <person name="Singh A."/>
            <person name="Brown C.T."/>
            <person name="Anantharaman K."/>
            <person name="Sharon I."/>
            <person name="Hug L.A."/>
            <person name="Burstein D."/>
            <person name="Emerson J.B."/>
            <person name="Thomas B.C."/>
            <person name="Banfield J.F."/>
        </authorList>
    </citation>
    <scope>NUCLEOTIDE SEQUENCE [LARGE SCALE GENOMIC DNA]</scope>
    <source>
        <strain evidence="15">CG1_02_41_21</strain>
    </source>
</reference>
<evidence type="ECO:0000256" key="13">
    <source>
        <dbReference type="SAM" id="Phobius"/>
    </source>
</evidence>
<keyword evidence="12 13" id="KW-0472">Membrane</keyword>
<evidence type="ECO:0000259" key="14">
    <source>
        <dbReference type="Pfam" id="PF02163"/>
    </source>
</evidence>
<accession>A0A1J4T7Q9</accession>
<sequence length="202" mass="22354">MLYLFEIIVLVFSAIIHEYMHGFAAARGGDSTAKDLGRLTLNPIPHIDLFGSIILPLLMIFSGSGVIFGWAKPVPFNPYNLRDQKYGPAKVALAGPLGNLILAVMFASVLRLFPGIDSALVSFLGMIVYINLMLMVFNLLPIPPLDGSKVLAAFLPAKIQLKFLEIERFGLFLVLFFVLFASNFITPIIAWLFQLLTGYNLF</sequence>
<evidence type="ECO:0000256" key="7">
    <source>
        <dbReference type="ARBA" id="ARBA00022723"/>
    </source>
</evidence>
<feature type="transmembrane region" description="Helical" evidence="13">
    <location>
        <begin position="91"/>
        <end position="113"/>
    </location>
</feature>
<feature type="transmembrane region" description="Helical" evidence="13">
    <location>
        <begin position="49"/>
        <end position="71"/>
    </location>
</feature>
<name>A0A1J4T7Q9_9BACT</name>
<keyword evidence="4" id="KW-1003">Cell membrane</keyword>
<evidence type="ECO:0000256" key="9">
    <source>
        <dbReference type="ARBA" id="ARBA00022833"/>
    </source>
</evidence>